<comment type="caution">
    <text evidence="1">The sequence shown here is derived from an EMBL/GenBank/DDBJ whole genome shotgun (WGS) entry which is preliminary data.</text>
</comment>
<organism evidence="1 2">
    <name type="scientific">Moraxella nonliquefaciens</name>
    <dbReference type="NCBI Taxonomy" id="478"/>
    <lineage>
        <taxon>Bacteria</taxon>
        <taxon>Pseudomonadati</taxon>
        <taxon>Pseudomonadota</taxon>
        <taxon>Gammaproteobacteria</taxon>
        <taxon>Moraxellales</taxon>
        <taxon>Moraxellaceae</taxon>
        <taxon>Moraxella</taxon>
    </lineage>
</organism>
<dbReference type="RefSeq" id="WP_066892320.1">
    <property type="nucleotide sequence ID" value="NZ_LZDN01000004.1"/>
</dbReference>
<evidence type="ECO:0000313" key="2">
    <source>
        <dbReference type="Proteomes" id="UP000092671"/>
    </source>
</evidence>
<name>A0A1B8PKS0_MORNO</name>
<dbReference type="Proteomes" id="UP000092671">
    <property type="component" value="Unassembled WGS sequence"/>
</dbReference>
<gene>
    <name evidence="1" type="ORF">A9Z60_06795</name>
</gene>
<proteinExistence type="predicted"/>
<accession>A0A1B8PKS0</accession>
<dbReference type="AlphaFoldDB" id="A0A1B8PKS0"/>
<dbReference type="EMBL" id="LZDN01000004">
    <property type="protein sequence ID" value="OBX51703.1"/>
    <property type="molecule type" value="Genomic_DNA"/>
</dbReference>
<reference evidence="1 2" key="1">
    <citation type="submission" date="2016-06" db="EMBL/GenBank/DDBJ databases">
        <title>Draft genome of Moraxella nonliquefaciens CCUG 60284.</title>
        <authorList>
            <person name="Salva-Serra F."/>
            <person name="Engstrom-Jakobsson H."/>
            <person name="Thorell K."/>
            <person name="Gonzales-Siles L."/>
            <person name="Karlsson R."/>
            <person name="Boulund F."/>
            <person name="Engstrand L."/>
            <person name="Kristiansson E."/>
            <person name="Moore E."/>
        </authorList>
    </citation>
    <scope>NUCLEOTIDE SEQUENCE [LARGE SCALE GENOMIC DNA]</scope>
    <source>
        <strain evidence="1 2">CCUG 60284</strain>
    </source>
</reference>
<evidence type="ECO:0000313" key="1">
    <source>
        <dbReference type="EMBL" id="OBX51703.1"/>
    </source>
</evidence>
<protein>
    <submittedName>
        <fullName evidence="1">Uncharacterized protein</fullName>
    </submittedName>
</protein>
<sequence length="125" mass="14019">MKKPKLIQSQPFCPQSVSCDLSQDGGNLPPLPVSSNPTAGGNLLHFQKIKNNSIKYLKARGSVTAVIELYGDKYTYHLPIDAYYKIKKIDDDCRTLNGFPVGIKKHLRLCKKLCYDANNERYSVA</sequence>